<sequence length="707" mass="77104">MAVHVAYARALETAGWLEFRGKLFPLCAGMAAKSGLLDSGLRQSGLREGPGARPVLALDSSQIQSLALALGHVPSPLSLERFLASLSGAALEMSCSEVEQVVQLLKLADWFDAHELRDRCDKRLCQLLTGLSNRQQVSDSREEAAAMALEAGLQHYLTKTVAWLLPWALQQLSHGNKACSGAASEQLSGELQSQQHSAWLHDRRARRRRRLHSALMADDQLKVIVMEQQWWAQGDEYEACSGCAACGATPAALRPAFDISGDAWLWSRDGSAYHAAAAHFAHLLAERCWGLTPAGFTAYGSGGLAPMKAVAQRAPEAGGGWGDAGLQRQGSFSSQPSAELNHNANMATPLCQRATPSCTSSSSGSSARRASHSSGGRLPALARPAAAPLRRRRQQRRVAASTVIEEDLWQYPDREQWYQAKWCATDQPDWNPARFVRSTQLAPGVREVVVECQVSREKVPLRNAYKHIGQRASLRVNSGAVAEVAPAAPPFPESLNREALLRVRGDIKADETKKVIEEISVLAELPLYVREAEAPEIYKLTAEDGIEVGPFVGGGLPLRGLVSAVYRFPTVVMFCEGAGIAAARALIEAGTQPAGLSLKRRTDVRMYYRAPNEACLCYRDLHEEWAEKWGVQVITSTRDSFSDMFDDDQTLMYDPDTTAAVILCGADEEAEAAALEVCREAEITVVVKQSEEAQPTEYLKYGKPRDE</sequence>
<reference evidence="2 3" key="1">
    <citation type="journal article" date="2018" name="Plant J.">
        <title>Genome sequences of Chlorella sorokiniana UTEX 1602 and Micractinium conductrix SAG 241.80: implications to maltose excretion by a green alga.</title>
        <authorList>
            <person name="Arriola M.B."/>
            <person name="Velmurugan N."/>
            <person name="Zhang Y."/>
            <person name="Plunkett M.H."/>
            <person name="Hondzo H."/>
            <person name="Barney B.M."/>
        </authorList>
    </citation>
    <scope>NUCLEOTIDE SEQUENCE [LARGE SCALE GENOMIC DNA]</scope>
    <source>
        <strain evidence="2 3">SAG 241.80</strain>
    </source>
</reference>
<protein>
    <submittedName>
        <fullName evidence="2">Uncharacterized protein</fullName>
    </submittedName>
</protein>
<dbReference type="EMBL" id="LHPF02000005">
    <property type="protein sequence ID" value="PSC74147.1"/>
    <property type="molecule type" value="Genomic_DNA"/>
</dbReference>
<evidence type="ECO:0000313" key="2">
    <source>
        <dbReference type="EMBL" id="PSC74147.1"/>
    </source>
</evidence>
<keyword evidence="3" id="KW-1185">Reference proteome</keyword>
<gene>
    <name evidence="2" type="ORF">C2E20_2793</name>
</gene>
<proteinExistence type="predicted"/>
<feature type="region of interest" description="Disordered" evidence="1">
    <location>
        <begin position="316"/>
        <end position="339"/>
    </location>
</feature>
<dbReference type="STRING" id="554055.A0A2P6VJA7"/>
<organism evidence="2 3">
    <name type="scientific">Micractinium conductrix</name>
    <dbReference type="NCBI Taxonomy" id="554055"/>
    <lineage>
        <taxon>Eukaryota</taxon>
        <taxon>Viridiplantae</taxon>
        <taxon>Chlorophyta</taxon>
        <taxon>core chlorophytes</taxon>
        <taxon>Trebouxiophyceae</taxon>
        <taxon>Chlorellales</taxon>
        <taxon>Chlorellaceae</taxon>
        <taxon>Chlorella clade</taxon>
        <taxon>Micractinium</taxon>
    </lineage>
</organism>
<evidence type="ECO:0000256" key="1">
    <source>
        <dbReference type="SAM" id="MobiDB-lite"/>
    </source>
</evidence>
<comment type="caution">
    <text evidence="2">The sequence shown here is derived from an EMBL/GenBank/DDBJ whole genome shotgun (WGS) entry which is preliminary data.</text>
</comment>
<dbReference type="InterPro" id="IPR039261">
    <property type="entry name" value="FNR_nucleotide-bd"/>
</dbReference>
<feature type="compositionally biased region" description="Low complexity" evidence="1">
    <location>
        <begin position="360"/>
        <end position="388"/>
    </location>
</feature>
<accession>A0A2P6VJA7</accession>
<dbReference type="PANTHER" id="PTHR47215:SF3">
    <property type="entry name" value="FAD-BINDING FR-TYPE DOMAIN-CONTAINING PROTEIN"/>
    <property type="match status" value="1"/>
</dbReference>
<feature type="region of interest" description="Disordered" evidence="1">
    <location>
        <begin position="352"/>
        <end position="394"/>
    </location>
</feature>
<dbReference type="SUPFAM" id="SSF52343">
    <property type="entry name" value="Ferredoxin reductase-like, C-terminal NADP-linked domain"/>
    <property type="match status" value="1"/>
</dbReference>
<feature type="compositionally biased region" description="Polar residues" evidence="1">
    <location>
        <begin position="328"/>
        <end position="339"/>
    </location>
</feature>
<evidence type="ECO:0000313" key="3">
    <source>
        <dbReference type="Proteomes" id="UP000239649"/>
    </source>
</evidence>
<dbReference type="Proteomes" id="UP000239649">
    <property type="component" value="Unassembled WGS sequence"/>
</dbReference>
<name>A0A2P6VJA7_9CHLO</name>
<dbReference type="PANTHER" id="PTHR47215">
    <property type="match status" value="1"/>
</dbReference>
<dbReference type="Gene3D" id="3.40.50.80">
    <property type="entry name" value="Nucleotide-binding domain of ferredoxin-NADP reductase (FNR) module"/>
    <property type="match status" value="1"/>
</dbReference>
<dbReference type="AlphaFoldDB" id="A0A2P6VJA7"/>
<dbReference type="OrthoDB" id="1856718at2759"/>